<keyword evidence="3" id="KW-1185">Reference proteome</keyword>
<dbReference type="Proteomes" id="UP000604046">
    <property type="component" value="Unassembled WGS sequence"/>
</dbReference>
<accession>A0A812Q756</accession>
<dbReference type="AlphaFoldDB" id="A0A812Q756"/>
<dbReference type="SUPFAM" id="SSF52200">
    <property type="entry name" value="Toll/Interleukin receptor TIR domain"/>
    <property type="match status" value="1"/>
</dbReference>
<reference evidence="2" key="1">
    <citation type="submission" date="2021-02" db="EMBL/GenBank/DDBJ databases">
        <authorList>
            <person name="Dougan E. K."/>
            <person name="Rhodes N."/>
            <person name="Thang M."/>
            <person name="Chan C."/>
        </authorList>
    </citation>
    <scope>NUCLEOTIDE SEQUENCE</scope>
</reference>
<evidence type="ECO:0000313" key="3">
    <source>
        <dbReference type="Proteomes" id="UP000604046"/>
    </source>
</evidence>
<protein>
    <recommendedName>
        <fullName evidence="4">Heterokaryon incompatibility domain-containing protein</fullName>
    </recommendedName>
</protein>
<sequence length="358" mass="40117">MAMLLDQYVVELGQLWWLTNQEIQEAAAAHPEQVQKARAASGLPDHEARPGFRVGIVVFAAEDSPSFSVEYQLDEHTVQVVQVHRGHEFLPWPALLQMGRKNLRCVDWAALSPEVLKGSGGGNMSDFALSRSVRRGEIIDFFVSHSSSDSPARKWKAFQLVAEDFYEKNGRYPTFWIDKFCINQKQIADGLRVLPVNVMSCRKMLCLSGKTYHARLWCAWELCVPLSFMSMQMAVKQIVVVPLVESALVALTVFDSSEARCYDPNEEHRLRRVIEAIGQQRFEIKIRALGQLLLDRHVNGDSLFMATGSGLELEPESEVEARQSGTDGLTGSTRPTGAPRPTPPTEQVDGEPMIQVMF</sequence>
<evidence type="ECO:0008006" key="4">
    <source>
        <dbReference type="Google" id="ProtNLM"/>
    </source>
</evidence>
<evidence type="ECO:0000313" key="2">
    <source>
        <dbReference type="EMBL" id="CAE7378861.1"/>
    </source>
</evidence>
<dbReference type="OrthoDB" id="16692at2759"/>
<organism evidence="2 3">
    <name type="scientific">Symbiodinium natans</name>
    <dbReference type="NCBI Taxonomy" id="878477"/>
    <lineage>
        <taxon>Eukaryota</taxon>
        <taxon>Sar</taxon>
        <taxon>Alveolata</taxon>
        <taxon>Dinophyceae</taxon>
        <taxon>Suessiales</taxon>
        <taxon>Symbiodiniaceae</taxon>
        <taxon>Symbiodinium</taxon>
    </lineage>
</organism>
<name>A0A812Q756_9DINO</name>
<feature type="region of interest" description="Disordered" evidence="1">
    <location>
        <begin position="314"/>
        <end position="358"/>
    </location>
</feature>
<comment type="caution">
    <text evidence="2">The sequence shown here is derived from an EMBL/GenBank/DDBJ whole genome shotgun (WGS) entry which is preliminary data.</text>
</comment>
<evidence type="ECO:0000256" key="1">
    <source>
        <dbReference type="SAM" id="MobiDB-lite"/>
    </source>
</evidence>
<gene>
    <name evidence="2" type="ORF">SNAT2548_LOCUS20687</name>
</gene>
<proteinExistence type="predicted"/>
<dbReference type="EMBL" id="CAJNDS010002218">
    <property type="protein sequence ID" value="CAE7378861.1"/>
    <property type="molecule type" value="Genomic_DNA"/>
</dbReference>
<dbReference type="InterPro" id="IPR035897">
    <property type="entry name" value="Toll_tir_struct_dom_sf"/>
</dbReference>